<name>A0ABU0LZY1_9BACT</name>
<protein>
    <submittedName>
        <fullName evidence="1">NifU-like protein involved in Fe-S cluster formation</fullName>
    </submittedName>
</protein>
<keyword evidence="2" id="KW-1185">Reference proteome</keyword>
<accession>A0ABU0LZY1</accession>
<dbReference type="Proteomes" id="UP001240643">
    <property type="component" value="Unassembled WGS sequence"/>
</dbReference>
<reference evidence="1" key="1">
    <citation type="submission" date="2023-07" db="EMBL/GenBank/DDBJ databases">
        <title>Genomic Encyclopedia of Type Strains, Phase IV (KMG-IV): sequencing the most valuable type-strain genomes for metagenomic binning, comparative biology and taxonomic classification.</title>
        <authorList>
            <person name="Goeker M."/>
        </authorList>
    </citation>
    <scope>NUCLEOTIDE SEQUENCE [LARGE SCALE GENOMIC DNA]</scope>
    <source>
        <strain evidence="1">DSM 21204</strain>
    </source>
</reference>
<gene>
    <name evidence="1" type="ORF">J2Z62_000699</name>
</gene>
<dbReference type="Gene3D" id="3.90.1010.10">
    <property type="match status" value="1"/>
</dbReference>
<dbReference type="EMBL" id="JAUSWO010000001">
    <property type="protein sequence ID" value="MDQ0514261.1"/>
    <property type="molecule type" value="Genomic_DNA"/>
</dbReference>
<proteinExistence type="predicted"/>
<evidence type="ECO:0000313" key="1">
    <source>
        <dbReference type="EMBL" id="MDQ0514261.1"/>
    </source>
</evidence>
<evidence type="ECO:0000313" key="2">
    <source>
        <dbReference type="Proteomes" id="UP001240643"/>
    </source>
</evidence>
<comment type="caution">
    <text evidence="1">The sequence shown here is derived from an EMBL/GenBank/DDBJ whole genome shotgun (WGS) entry which is preliminary data.</text>
</comment>
<organism evidence="1 2">
    <name type="scientific">Mycoplasmoides fastidiosum</name>
    <dbReference type="NCBI Taxonomy" id="92758"/>
    <lineage>
        <taxon>Bacteria</taxon>
        <taxon>Bacillati</taxon>
        <taxon>Mycoplasmatota</taxon>
        <taxon>Mycoplasmoidales</taxon>
        <taxon>Mycoplasmoidaceae</taxon>
        <taxon>Mycoplasmoides</taxon>
    </lineage>
</organism>
<dbReference type="SUPFAM" id="SSF82649">
    <property type="entry name" value="SufE/NifU"/>
    <property type="match status" value="1"/>
</dbReference>
<sequence>MTVDRNQILQIYKNPQFQKSKIQTDFWNYDDQSYKMNHRDDHDIPCNTHLTIGFKFCDQQICDGYFFGEGLAIFSVVVCEILLKKIMHLTKNQAQKIIKNFQQFLLNQEYDKLLLDDLNMFAPLVHSNQIDAAMMPVKIILEGLN</sequence>